<accession>A0A0M0HZ53</accession>
<evidence type="ECO:0000313" key="1">
    <source>
        <dbReference type="EMBL" id="KOO06918.1"/>
    </source>
</evidence>
<gene>
    <name evidence="1" type="ORF">AKJ31_14555</name>
</gene>
<keyword evidence="2" id="KW-1185">Reference proteome</keyword>
<sequence>MEYAQTTHNSKLIWVGMNELAFMEDAAIQENVAVGPVVQDVVHTPEKYELTHKIVYGILLVNRDEDYEQSFQRLTESTNSFFSTICSNQCHTYRLVDLVVKQDSRLAKAHKIKFAAVINVPGDFSIQTGNRRLLTGFLRPQSSVDPVTDIYNRQGLILLTGQEDDPKEKWNGKGWKQYINLSRLNDSIKDL</sequence>
<dbReference type="RefSeq" id="WP_053409842.1">
    <property type="nucleotide sequence ID" value="NZ_LHPI01000013.1"/>
</dbReference>
<dbReference type="Proteomes" id="UP000037530">
    <property type="component" value="Unassembled WGS sequence"/>
</dbReference>
<protein>
    <submittedName>
        <fullName evidence="1">Uncharacterized protein</fullName>
    </submittedName>
</protein>
<organism evidence="1 2">
    <name type="scientific">Vibrio hepatarius</name>
    <dbReference type="NCBI Taxonomy" id="171383"/>
    <lineage>
        <taxon>Bacteria</taxon>
        <taxon>Pseudomonadati</taxon>
        <taxon>Pseudomonadota</taxon>
        <taxon>Gammaproteobacteria</taxon>
        <taxon>Vibrionales</taxon>
        <taxon>Vibrionaceae</taxon>
        <taxon>Vibrio</taxon>
        <taxon>Vibrio oreintalis group</taxon>
    </lineage>
</organism>
<comment type="caution">
    <text evidence="1">The sequence shown here is derived from an EMBL/GenBank/DDBJ whole genome shotgun (WGS) entry which is preliminary data.</text>
</comment>
<evidence type="ECO:0000313" key="2">
    <source>
        <dbReference type="Proteomes" id="UP000037530"/>
    </source>
</evidence>
<proteinExistence type="predicted"/>
<name>A0A0M0HZ53_9VIBR</name>
<dbReference type="EMBL" id="LHPI01000013">
    <property type="protein sequence ID" value="KOO06918.1"/>
    <property type="molecule type" value="Genomic_DNA"/>
</dbReference>
<dbReference type="PATRIC" id="fig|171383.3.peg.2977"/>
<dbReference type="AlphaFoldDB" id="A0A0M0HZ53"/>
<reference evidence="2" key="1">
    <citation type="submission" date="2015-08" db="EMBL/GenBank/DDBJ databases">
        <title>Vibrio galatheae sp. nov., a novel member of the Vibrionaceae family isolated from the Solomon Islands.</title>
        <authorList>
            <person name="Giubergia S."/>
            <person name="Machado H."/>
            <person name="Mateiu R.V."/>
            <person name="Gram L."/>
        </authorList>
    </citation>
    <scope>NUCLEOTIDE SEQUENCE [LARGE SCALE GENOMIC DNA]</scope>
    <source>
        <strain evidence="2">DSM 19134</strain>
    </source>
</reference>